<evidence type="ECO:0000259" key="5">
    <source>
        <dbReference type="Pfam" id="PF21099"/>
    </source>
</evidence>
<dbReference type="GO" id="GO:0004386">
    <property type="term" value="F:helicase activity"/>
    <property type="evidence" value="ECO:0007669"/>
    <property type="project" value="UniProtKB-KW"/>
</dbReference>
<keyword evidence="1" id="KW-0547">Nucleotide-binding</keyword>
<proteinExistence type="predicted"/>
<reference evidence="6 7" key="1">
    <citation type="submission" date="2016-10" db="EMBL/GenBank/DDBJ databases">
        <title>Reductive evolution of mitochondrial metabolism and differential evolution of invasion-related proteins in Cryptosporidium.</title>
        <authorList>
            <person name="Liu S."/>
            <person name="Roellig D.M."/>
            <person name="Guo Y."/>
            <person name="Li N."/>
            <person name="Frace M.A."/>
            <person name="Tang K."/>
            <person name="Zhang L."/>
            <person name="Feng Y."/>
            <person name="Xiao L."/>
        </authorList>
    </citation>
    <scope>NUCLEOTIDE SEQUENCE [LARGE SCALE GENOMIC DNA]</scope>
    <source>
        <strain evidence="6">39726</strain>
    </source>
</reference>
<dbReference type="PANTHER" id="PTHR47961:SF6">
    <property type="entry name" value="DNA-DIRECTED DNA POLYMERASE"/>
    <property type="match status" value="1"/>
</dbReference>
<evidence type="ECO:0000313" key="6">
    <source>
        <dbReference type="EMBL" id="OII73944.1"/>
    </source>
</evidence>
<dbReference type="PANTHER" id="PTHR47961">
    <property type="entry name" value="DNA POLYMERASE THETA, PUTATIVE (AFU_ORTHOLOGUE AFUA_1G05260)-RELATED"/>
    <property type="match status" value="1"/>
</dbReference>
<keyword evidence="7" id="KW-1185">Reference proteome</keyword>
<dbReference type="VEuPathDB" id="CryptoDB:cubi_02746"/>
<sequence length="1237" mass="141916">MQNEKAKKSNFNAKTLTTASKFYTYLNNLLIISPRRRLGIWRRVFGEKGESKKCFVSISGDSVLEPECFGVAKRELSILEEKGVSLRGYNSSLNNIMDLKPFSDFKGHDMHSLSYWYVPNSVKHQYYVNYNLNRLSDWQVDTLSQILNFMVVEKDRLIGKWDNIFTDNSRQNLSPYLIVSPDVCENLTICEIVALNSLLYSGGNILAIFPNPQKCDAYYQRCKYLFGINSLNLRIELFGQSSRSINKSWFPNIDLTICTLEKSNSLINRLISDNMLSECIKTIIIDDINFVGDPEKGHLLENILTKISYLNLVNDFYTKNNYFKGRNGPLTCLYVSNEKIPNLEIYTDVLKVGKIFENYRYEKEREPDVYIKRGNNVFFWNKVKANQTSNKDEKYEIFEIFENDKNNNSFQKTAISDLKYFSDLILESLISNKKALVFCPTIEWCKKSLQTISMEILEIVSNKDNSMPYKYKHLKNNQFGLFANQITQDRPLRINIIEKLKKVSKNGSKTENDLLLFDGILNYGIAIHNSKFSFKERKIIEDAFKNNHLKILFCTSLHMMDSEIKADRIIIRSIGLGKINNLTKKKTGNREWISKNTLKQFFGRISHPNSDITAKTRMHASSNICTSNWAGDGFKMGIFIFTGDDLEFKYLDNLLNDANFQSLEFLSHLSELNLFRLILELIQTDLVREIGGLELLISRLTFRGKLEGSNFNSIFDIFAKDYQKIPRVFQFKGLNEDMLLSISFMAMNQLVFFSSGKENYDINEISISSKYVQQFQDKFGHLKSPIVSSKYALIGSKTKDKLNKSITAIIIKQNDFLAKLGSGKKYLLSFFNAIGPCIGNSQIIGTCLASALVQSQLHPCIVLEIYSDLIKSKLLGLDLSNNLQIYILGLLAYNGSHLKVNWSNYLQIFSELTPREILIADFYGVNFKVISEIVRTVTSNSNLIPDLSKLSPVSIQHSYFYSETLNFKGVIEKYRLISIYRFYYACFLRDLCNPMMTFELIMAKYSIDSNAIKLIVSSFSLSINTVSSLCKSIGWIDLGEIIFNIKNHLESSISIRNVKYLYKITQEQNHYQMVTSPHNTTNGLPPATPLLNDYHLDQQDISRIMNYVNMATSLNNYITPNIAISFYFSGLNCIENIATASKETLLRSIQNANKLDDYFGQFTNKPPEPNLNLMVICQEIVQQARKVLSQSENLHDIDSLSNSDVYTENHEIDIDLNDLDLDLVQNVGELTAKSEYL</sequence>
<dbReference type="Proteomes" id="UP000186176">
    <property type="component" value="Unassembled WGS sequence"/>
</dbReference>
<dbReference type="InterPro" id="IPR027417">
    <property type="entry name" value="P-loop_NTPase"/>
</dbReference>
<dbReference type="OrthoDB" id="2320933at2759"/>
<dbReference type="AlphaFoldDB" id="A0A1J4MIA8"/>
<evidence type="ECO:0000313" key="7">
    <source>
        <dbReference type="Proteomes" id="UP000186176"/>
    </source>
</evidence>
<keyword evidence="3" id="KW-0347">Helicase</keyword>
<evidence type="ECO:0000256" key="4">
    <source>
        <dbReference type="ARBA" id="ARBA00022840"/>
    </source>
</evidence>
<dbReference type="GO" id="GO:0005524">
    <property type="term" value="F:ATP binding"/>
    <property type="evidence" value="ECO:0007669"/>
    <property type="project" value="UniProtKB-KW"/>
</dbReference>
<dbReference type="GeneID" id="39979536"/>
<comment type="caution">
    <text evidence="6">The sequence shown here is derived from an EMBL/GenBank/DDBJ whole genome shotgun (WGS) entry which is preliminary data.</text>
</comment>
<name>A0A1J4MIA8_9CRYT</name>
<evidence type="ECO:0000256" key="1">
    <source>
        <dbReference type="ARBA" id="ARBA00022741"/>
    </source>
</evidence>
<dbReference type="Gene3D" id="3.40.50.300">
    <property type="entry name" value="P-loop containing nucleotide triphosphate hydrolases"/>
    <property type="match status" value="2"/>
</dbReference>
<dbReference type="EMBL" id="LRBP01000013">
    <property type="protein sequence ID" value="OII73944.1"/>
    <property type="molecule type" value="Genomic_DNA"/>
</dbReference>
<dbReference type="Pfam" id="PF21099">
    <property type="entry name" value="POLQ_helical"/>
    <property type="match status" value="1"/>
</dbReference>
<keyword evidence="4" id="KW-0067">ATP-binding</keyword>
<evidence type="ECO:0000256" key="2">
    <source>
        <dbReference type="ARBA" id="ARBA00022801"/>
    </source>
</evidence>
<dbReference type="SUPFAM" id="SSF52540">
    <property type="entry name" value="P-loop containing nucleoside triphosphate hydrolases"/>
    <property type="match status" value="1"/>
</dbReference>
<gene>
    <name evidence="6" type="ORF">cubi_02746</name>
</gene>
<dbReference type="GO" id="GO:0016787">
    <property type="term" value="F:hydrolase activity"/>
    <property type="evidence" value="ECO:0007669"/>
    <property type="project" value="UniProtKB-KW"/>
</dbReference>
<dbReference type="InterPro" id="IPR048960">
    <property type="entry name" value="POLQ-like_helical"/>
</dbReference>
<dbReference type="InterPro" id="IPR050474">
    <property type="entry name" value="Hel308_SKI2-like"/>
</dbReference>
<keyword evidence="2" id="KW-0378">Hydrolase</keyword>
<organism evidence="6 7">
    <name type="scientific">Cryptosporidium ubiquitum</name>
    <dbReference type="NCBI Taxonomy" id="857276"/>
    <lineage>
        <taxon>Eukaryota</taxon>
        <taxon>Sar</taxon>
        <taxon>Alveolata</taxon>
        <taxon>Apicomplexa</taxon>
        <taxon>Conoidasida</taxon>
        <taxon>Coccidia</taxon>
        <taxon>Eucoccidiorida</taxon>
        <taxon>Eimeriorina</taxon>
        <taxon>Cryptosporidiidae</taxon>
        <taxon>Cryptosporidium</taxon>
    </lineage>
</organism>
<protein>
    <submittedName>
        <fullName evidence="6">DNA polymerase theta</fullName>
    </submittedName>
</protein>
<evidence type="ECO:0000256" key="3">
    <source>
        <dbReference type="ARBA" id="ARBA00022806"/>
    </source>
</evidence>
<feature type="domain" description="POLQ-like helical" evidence="5">
    <location>
        <begin position="863"/>
        <end position="1047"/>
    </location>
</feature>
<dbReference type="RefSeq" id="XP_028875164.1">
    <property type="nucleotide sequence ID" value="XM_029019757.1"/>
</dbReference>
<accession>A0A1J4MIA8</accession>